<dbReference type="STRING" id="501024.RTCCBAU85039_2354"/>
<name>A0A1H8JYA2_9HYPH</name>
<dbReference type="InterPro" id="IPR006311">
    <property type="entry name" value="TAT_signal"/>
</dbReference>
<dbReference type="EMBL" id="FOCV01000008">
    <property type="protein sequence ID" value="SEN85581.1"/>
    <property type="molecule type" value="Genomic_DNA"/>
</dbReference>
<dbReference type="PROSITE" id="PS51318">
    <property type="entry name" value="TAT"/>
    <property type="match status" value="1"/>
</dbReference>
<evidence type="ECO:0000313" key="3">
    <source>
        <dbReference type="Proteomes" id="UP000183063"/>
    </source>
</evidence>
<evidence type="ECO:0000313" key="2">
    <source>
        <dbReference type="EMBL" id="SEN85581.1"/>
    </source>
</evidence>
<organism evidence="1 3">
    <name type="scientific">Rhizobium tibeticum</name>
    <dbReference type="NCBI Taxonomy" id="501024"/>
    <lineage>
        <taxon>Bacteria</taxon>
        <taxon>Pseudomonadati</taxon>
        <taxon>Pseudomonadota</taxon>
        <taxon>Alphaproteobacteria</taxon>
        <taxon>Hyphomicrobiales</taxon>
        <taxon>Rhizobiaceae</taxon>
        <taxon>Rhizobium/Agrobacterium group</taxon>
        <taxon>Rhizobium</taxon>
    </lineage>
</organism>
<evidence type="ECO:0000313" key="1">
    <source>
        <dbReference type="EMBL" id="SEH78684.1"/>
    </source>
</evidence>
<reference evidence="2 4" key="3">
    <citation type="submission" date="2016-10" db="EMBL/GenBank/DDBJ databases">
        <authorList>
            <person name="Varghese N."/>
            <person name="Submissions S."/>
        </authorList>
    </citation>
    <scope>NUCLEOTIDE SEQUENCE [LARGE SCALE GENOMIC DNA]</scope>
    <source>
        <strain evidence="2 4">CGMCC 1.7071</strain>
    </source>
</reference>
<dbReference type="AlphaFoldDB" id="A0A1H8JYA2"/>
<reference evidence="3" key="1">
    <citation type="submission" date="2016-10" db="EMBL/GenBank/DDBJ databases">
        <authorList>
            <person name="Wibberg D."/>
        </authorList>
    </citation>
    <scope>NUCLEOTIDE SEQUENCE [LARGE SCALE GENOMIC DNA]</scope>
</reference>
<keyword evidence="4" id="KW-1185">Reference proteome</keyword>
<dbReference type="Proteomes" id="UP000183063">
    <property type="component" value="Unassembled WGS sequence"/>
</dbReference>
<gene>
    <name evidence="1" type="ORF">RTCCBAU85039_2354</name>
    <name evidence="2" type="ORF">SAMN05216228_1008104</name>
</gene>
<sequence>MQNGPTTTNSETALTRRDALGLLAAATAPAVIIGSPAVAKATISSNGPSSMEENPALVEAYARLNIARLERREARDALEWLVDEYRHLWPLAPEELLGAANADKGNRSSDAECDIIGRFMMRDTSVLTKRLAAKFRHANPTACFVVMSPEDAQERLEWARTYVPKGRTEKALAAKRALKERNIVESERQLALAREYHAETARLRIAAGVDQAKRRVSNAETAVINACRELSQAEAFTTEGLRMKAEAIKACGFFDHFKNTGGIMAEIASFVQSVITVAPKLAQAA</sequence>
<dbReference type="EMBL" id="FNXB01000010">
    <property type="protein sequence ID" value="SEH78684.1"/>
    <property type="molecule type" value="Genomic_DNA"/>
</dbReference>
<reference evidence="1" key="2">
    <citation type="submission" date="2016-10" db="EMBL/GenBank/DDBJ databases">
        <authorList>
            <person name="de Groot N.N."/>
        </authorList>
    </citation>
    <scope>NUCLEOTIDE SEQUENCE [LARGE SCALE GENOMIC DNA]</scope>
    <source>
        <strain evidence="1">CCBAU85039</strain>
    </source>
</reference>
<accession>A0A1H8JYA2</accession>
<proteinExistence type="predicted"/>
<protein>
    <submittedName>
        <fullName evidence="1">Uncharacterized protein</fullName>
    </submittedName>
</protein>
<dbReference type="Proteomes" id="UP000198939">
    <property type="component" value="Unassembled WGS sequence"/>
</dbReference>
<evidence type="ECO:0000313" key="4">
    <source>
        <dbReference type="Proteomes" id="UP000198939"/>
    </source>
</evidence>